<accession>A0A6P6CCR2</accession>
<dbReference type="RefSeq" id="XP_023385196.1">
    <property type="nucleotide sequence ID" value="XM_023529428.1"/>
</dbReference>
<feature type="region of interest" description="Disordered" evidence="1">
    <location>
        <begin position="1"/>
        <end position="60"/>
    </location>
</feature>
<dbReference type="AlphaFoldDB" id="A0A6P6CCR2"/>
<sequence>MVSDSRDAEGRNSGSEDGAFNPGSALDLPASAQRRVTTTTVPRTWYPSPRQEAAGSTLETQRWRCGADGLGKARTPQAGGASAGAGLGATWRRVLAPASAGSLLPRRGPGYPRSPLPPASPFPVHGAAAFAAEKRKPNPASPPIPHAGILGRTCTPRASGPYPEPGVTGLRTSWMRSLADEETEDWADHTGHLQWGASLPSVKAPTREGVRRRQPRGGAGVRNLMSLIIFQ</sequence>
<reference evidence="3" key="1">
    <citation type="submission" date="2025-08" db="UniProtKB">
        <authorList>
            <consortium name="RefSeq"/>
        </authorList>
    </citation>
    <scope>IDENTIFICATION</scope>
    <source>
        <tissue evidence="3">Kidney</tissue>
    </source>
</reference>
<organism evidence="2 3">
    <name type="scientific">Pteropus vampyrus</name>
    <name type="common">Large flying fox</name>
    <dbReference type="NCBI Taxonomy" id="132908"/>
    <lineage>
        <taxon>Eukaryota</taxon>
        <taxon>Metazoa</taxon>
        <taxon>Chordata</taxon>
        <taxon>Craniata</taxon>
        <taxon>Vertebrata</taxon>
        <taxon>Euteleostomi</taxon>
        <taxon>Mammalia</taxon>
        <taxon>Eutheria</taxon>
        <taxon>Laurasiatheria</taxon>
        <taxon>Chiroptera</taxon>
        <taxon>Yinpterochiroptera</taxon>
        <taxon>Pteropodoidea</taxon>
        <taxon>Pteropodidae</taxon>
        <taxon>Pteropodinae</taxon>
        <taxon>Pteropus</taxon>
    </lineage>
</organism>
<keyword evidence="2" id="KW-1185">Reference proteome</keyword>
<feature type="compositionally biased region" description="Basic and acidic residues" evidence="1">
    <location>
        <begin position="1"/>
        <end position="10"/>
    </location>
</feature>
<evidence type="ECO:0000256" key="1">
    <source>
        <dbReference type="SAM" id="MobiDB-lite"/>
    </source>
</evidence>
<evidence type="ECO:0000313" key="2">
    <source>
        <dbReference type="Proteomes" id="UP000515202"/>
    </source>
</evidence>
<protein>
    <submittedName>
        <fullName evidence="3">Uncharacterized protein LOC111738215</fullName>
    </submittedName>
</protein>
<dbReference type="Proteomes" id="UP000515202">
    <property type="component" value="Unplaced"/>
</dbReference>
<name>A0A6P6CCR2_PTEVA</name>
<gene>
    <name evidence="3" type="primary">LOC111738215</name>
</gene>
<evidence type="ECO:0000313" key="3">
    <source>
        <dbReference type="RefSeq" id="XP_023385196.1"/>
    </source>
</evidence>
<dbReference type="GeneID" id="111738215"/>
<dbReference type="KEGG" id="pvp:111738215"/>
<feature type="region of interest" description="Disordered" evidence="1">
    <location>
        <begin position="198"/>
        <end position="218"/>
    </location>
</feature>
<proteinExistence type="predicted"/>
<feature type="compositionally biased region" description="Low complexity" evidence="1">
    <location>
        <begin position="34"/>
        <end position="44"/>
    </location>
</feature>